<feature type="compositionally biased region" description="Polar residues" evidence="1">
    <location>
        <begin position="219"/>
        <end position="229"/>
    </location>
</feature>
<evidence type="ECO:0000313" key="2">
    <source>
        <dbReference type="Ensembl" id="ENSGACP00000036183.1"/>
    </source>
</evidence>
<dbReference type="AlphaFoldDB" id="A0AAQ4PCC4"/>
<evidence type="ECO:0000313" key="3">
    <source>
        <dbReference type="Proteomes" id="UP000007635"/>
    </source>
</evidence>
<reference evidence="2" key="2">
    <citation type="submission" date="2025-08" db="UniProtKB">
        <authorList>
            <consortium name="Ensembl"/>
        </authorList>
    </citation>
    <scope>IDENTIFICATION</scope>
</reference>
<name>A0AAQ4PCC4_GASAC</name>
<dbReference type="Ensembl" id="ENSGACT00000065518.1">
    <property type="protein sequence ID" value="ENSGACP00000036183.1"/>
    <property type="gene ID" value="ENSGACG00000003465.2"/>
</dbReference>
<proteinExistence type="predicted"/>
<sequence>MNVSPPDRGKNVRELALEIAVRVLLFGVFVFTEFLEPFERVIQPEELWLYKNPLVESDHIPKRVMFTKARLFPSLLPRRTSECKDAVHRGARYGLRGTQELPQQPFLLCILWPRLHLLLPGGEAAVFYGSRSRTQLASLCHGAASLQCHDDRLVPDLRLQTPLARRLCRRSGRLALCVRLLSPALPALSALGLPHVLRQPGCRRPRALAPRGRPAAHGQHNQSSPGGPE</sequence>
<feature type="region of interest" description="Disordered" evidence="1">
    <location>
        <begin position="203"/>
        <end position="229"/>
    </location>
</feature>
<keyword evidence="3" id="KW-1185">Reference proteome</keyword>
<feature type="compositionally biased region" description="Low complexity" evidence="1">
    <location>
        <begin position="207"/>
        <end position="216"/>
    </location>
</feature>
<reference evidence="2 3" key="1">
    <citation type="journal article" date="2021" name="G3 (Bethesda)">
        <title>Improved contiguity of the threespine stickleback genome using long-read sequencing.</title>
        <authorList>
            <person name="Nath S."/>
            <person name="Shaw D.E."/>
            <person name="White M.A."/>
        </authorList>
    </citation>
    <scope>NUCLEOTIDE SEQUENCE [LARGE SCALE GENOMIC DNA]</scope>
    <source>
        <strain evidence="2 3">Lake Benthic</strain>
    </source>
</reference>
<reference evidence="2" key="3">
    <citation type="submission" date="2025-09" db="UniProtKB">
        <authorList>
            <consortium name="Ensembl"/>
        </authorList>
    </citation>
    <scope>IDENTIFICATION</scope>
</reference>
<dbReference type="Proteomes" id="UP000007635">
    <property type="component" value="Chromosome VI"/>
</dbReference>
<protein>
    <submittedName>
        <fullName evidence="2">Phospholipid phosphatase 4</fullName>
    </submittedName>
</protein>
<evidence type="ECO:0000256" key="1">
    <source>
        <dbReference type="SAM" id="MobiDB-lite"/>
    </source>
</evidence>
<organism evidence="2 3">
    <name type="scientific">Gasterosteus aculeatus aculeatus</name>
    <name type="common">three-spined stickleback</name>
    <dbReference type="NCBI Taxonomy" id="481459"/>
    <lineage>
        <taxon>Eukaryota</taxon>
        <taxon>Metazoa</taxon>
        <taxon>Chordata</taxon>
        <taxon>Craniata</taxon>
        <taxon>Vertebrata</taxon>
        <taxon>Euteleostomi</taxon>
        <taxon>Actinopterygii</taxon>
        <taxon>Neopterygii</taxon>
        <taxon>Teleostei</taxon>
        <taxon>Neoteleostei</taxon>
        <taxon>Acanthomorphata</taxon>
        <taxon>Eupercaria</taxon>
        <taxon>Perciformes</taxon>
        <taxon>Cottioidei</taxon>
        <taxon>Gasterosteales</taxon>
        <taxon>Gasterosteidae</taxon>
        <taxon>Gasterosteus</taxon>
    </lineage>
</organism>
<accession>A0AAQ4PCC4</accession>
<dbReference type="GeneTree" id="ENSGT00940000158288"/>